<keyword evidence="2" id="KW-1185">Reference proteome</keyword>
<keyword evidence="1" id="KW-0255">Endonuclease</keyword>
<dbReference type="InterPro" id="IPR013396">
    <property type="entry name" value="CRISPR-assoc_prot_Csy4"/>
</dbReference>
<gene>
    <name evidence="1" type="primary">csy4</name>
    <name evidence="1" type="ORF">HMPREF0621_1148</name>
</gene>
<keyword evidence="1" id="KW-0378">Hydrolase</keyword>
<protein>
    <submittedName>
        <fullName evidence="1">CRISPR-derived RNA endonuclease Csy4</fullName>
        <ecNumber evidence="1">3.1.-.-</ecNumber>
    </submittedName>
</protein>
<reference evidence="1 2" key="1">
    <citation type="submission" date="2009-10" db="EMBL/GenBank/DDBJ databases">
        <authorList>
            <person name="Muzny D."/>
            <person name="Qin X."/>
            <person name="Deng J."/>
            <person name="Jiang H."/>
            <person name="Liu Y."/>
            <person name="Qu J."/>
            <person name="Song X.-Z."/>
            <person name="Zhang L."/>
            <person name="Thornton R."/>
            <person name="Coyle M."/>
            <person name="Francisco L."/>
            <person name="Jackson L."/>
            <person name="Javaid M."/>
            <person name="Korchina V."/>
            <person name="Kovar C."/>
            <person name="Mata R."/>
            <person name="Mathew T."/>
            <person name="Ngo R."/>
            <person name="Nguyen L."/>
            <person name="Nguyen N."/>
            <person name="Okwuonu G."/>
            <person name="Ongeri F."/>
            <person name="Pham C."/>
            <person name="Simmons D."/>
            <person name="Wilczek-Boney K."/>
            <person name="Hale W."/>
            <person name="Jakkamsetti A."/>
            <person name="Pham P."/>
            <person name="Ruth R."/>
            <person name="San Lucas F."/>
            <person name="Warren J."/>
            <person name="Zhang J."/>
            <person name="Zhao Z."/>
            <person name="Zhou C."/>
            <person name="Zhu D."/>
            <person name="Lee S."/>
            <person name="Bess C."/>
            <person name="Blankenburg K."/>
            <person name="Forbes L."/>
            <person name="Fu Q."/>
            <person name="Gubbala S."/>
            <person name="Hirani K."/>
            <person name="Jayaseelan J.C."/>
            <person name="Lara F."/>
            <person name="Munidasa M."/>
            <person name="Palculict T."/>
            <person name="Patil S."/>
            <person name="Pu L.-L."/>
            <person name="Saada N."/>
            <person name="Tang L."/>
            <person name="Weissenberger G."/>
            <person name="Zhu Y."/>
            <person name="Hemphill L."/>
            <person name="Shang Y."/>
            <person name="Youmans B."/>
            <person name="Ayvaz T."/>
            <person name="Ross M."/>
            <person name="Santibanez J."/>
            <person name="Aqrawi P."/>
            <person name="Gross S."/>
            <person name="Joshi V."/>
            <person name="Fowler G."/>
            <person name="Nazareth L."/>
            <person name="Reid J."/>
            <person name="Worley K."/>
            <person name="Petrosino J."/>
            <person name="Highlander S."/>
            <person name="Gibbs R."/>
        </authorList>
    </citation>
    <scope>NUCLEOTIDE SEQUENCE [LARGE SCALE GENOMIC DNA]</scope>
    <source>
        <strain evidence="1 2">ATCC 43325</strain>
    </source>
</reference>
<dbReference type="GO" id="GO:0043571">
    <property type="term" value="P:maintenance of CRISPR repeat elements"/>
    <property type="evidence" value="ECO:0007669"/>
    <property type="project" value="InterPro"/>
</dbReference>
<name>C9PQ74_9PAST</name>
<evidence type="ECO:0000313" key="1">
    <source>
        <dbReference type="EMBL" id="EEX50301.1"/>
    </source>
</evidence>
<dbReference type="GO" id="GO:0004519">
    <property type="term" value="F:endonuclease activity"/>
    <property type="evidence" value="ECO:0007669"/>
    <property type="project" value="UniProtKB-KW"/>
</dbReference>
<dbReference type="NCBIfam" id="TIGR02563">
    <property type="entry name" value="cas_Csy4"/>
    <property type="match status" value="1"/>
</dbReference>
<dbReference type="InterPro" id="IPR042564">
    <property type="entry name" value="CRISPR-Cas6/Csy4_sf"/>
</dbReference>
<dbReference type="STRING" id="667128.HMPREF0621_1148"/>
<comment type="caution">
    <text evidence="1">The sequence shown here is derived from an EMBL/GenBank/DDBJ whole genome shotgun (WGS) entry which is preliminary data.</text>
</comment>
<sequence>MTTHYIELKAIPQMDMLQSEVVGHCMQTLHKFLPHFEGRIGIAFPAYGLGRTLGGILRAFGNEADCNALYQQLLQSGLEDYALISQVKVTPTSTEHRCYSRVHRKGQSCIRRTEAFLKSINKWNEGIREEMQNRHQSTAFFPHIHLKSASTSQRFILAVKERKMLKACEGQFGSYGLSKIATVPHF</sequence>
<keyword evidence="1" id="KW-0540">Nuclease</keyword>
<dbReference type="EMBL" id="ACZR01000012">
    <property type="protein sequence ID" value="EEX50301.1"/>
    <property type="molecule type" value="Genomic_DNA"/>
</dbReference>
<dbReference type="Pfam" id="PF09618">
    <property type="entry name" value="Cas_Csy4"/>
    <property type="match status" value="1"/>
</dbReference>
<dbReference type="RefSeq" id="WP_005764757.1">
    <property type="nucleotide sequence ID" value="NZ_GG704813.1"/>
</dbReference>
<dbReference type="Gene3D" id="3.30.70.2540">
    <property type="entry name" value="CRISPR-associated endoribonuclease Cas6/Csy4"/>
    <property type="match status" value="1"/>
</dbReference>
<dbReference type="GO" id="GO:0016787">
    <property type="term" value="F:hydrolase activity"/>
    <property type="evidence" value="ECO:0007669"/>
    <property type="project" value="UniProtKB-KW"/>
</dbReference>
<dbReference type="Proteomes" id="UP000005519">
    <property type="component" value="Unassembled WGS sequence"/>
</dbReference>
<organism evidence="1 2">
    <name type="scientific">Pasteurella dagmatis ATCC 43325</name>
    <dbReference type="NCBI Taxonomy" id="667128"/>
    <lineage>
        <taxon>Bacteria</taxon>
        <taxon>Pseudomonadati</taxon>
        <taxon>Pseudomonadota</taxon>
        <taxon>Gammaproteobacteria</taxon>
        <taxon>Pasteurellales</taxon>
        <taxon>Pasteurellaceae</taxon>
        <taxon>Pasteurella</taxon>
    </lineage>
</organism>
<evidence type="ECO:0000313" key="2">
    <source>
        <dbReference type="Proteomes" id="UP000005519"/>
    </source>
</evidence>
<proteinExistence type="predicted"/>
<accession>C9PQ74</accession>
<dbReference type="AlphaFoldDB" id="C9PQ74"/>
<dbReference type="OrthoDB" id="259831at2"/>
<dbReference type="EC" id="3.1.-.-" evidence="1"/>
<dbReference type="HOGENOM" id="CLU_108958_0_0_6"/>